<comment type="caution">
    <text evidence="6">The sequence shown here is derived from an EMBL/GenBank/DDBJ whole genome shotgun (WGS) entry which is preliminary data.</text>
</comment>
<keyword evidence="7" id="KW-1185">Reference proteome</keyword>
<dbReference type="GO" id="GO:0005868">
    <property type="term" value="C:cytoplasmic dynein complex"/>
    <property type="evidence" value="ECO:0007669"/>
    <property type="project" value="TreeGrafter"/>
</dbReference>
<dbReference type="EMBL" id="BFEA01000807">
    <property type="protein sequence ID" value="GBG90375.1"/>
    <property type="molecule type" value="Genomic_DNA"/>
</dbReference>
<evidence type="ECO:0000256" key="2">
    <source>
        <dbReference type="ARBA" id="ARBA00022490"/>
    </source>
</evidence>
<accession>A0A388M787</accession>
<dbReference type="InterPro" id="IPR015943">
    <property type="entry name" value="WD40/YVTN_repeat-like_dom_sf"/>
</dbReference>
<dbReference type="GO" id="GO:0005737">
    <property type="term" value="C:cytoplasm"/>
    <property type="evidence" value="ECO:0007669"/>
    <property type="project" value="UniProtKB-SubCell"/>
</dbReference>
<dbReference type="SUPFAM" id="SSF50978">
    <property type="entry name" value="WD40 repeat-like"/>
    <property type="match status" value="1"/>
</dbReference>
<proteinExistence type="predicted"/>
<evidence type="ECO:0000313" key="7">
    <source>
        <dbReference type="Proteomes" id="UP000265515"/>
    </source>
</evidence>
<dbReference type="Proteomes" id="UP000265515">
    <property type="component" value="Unassembled WGS sequence"/>
</dbReference>
<organism evidence="6 7">
    <name type="scientific">Chara braunii</name>
    <name type="common">Braun's stonewort</name>
    <dbReference type="NCBI Taxonomy" id="69332"/>
    <lineage>
        <taxon>Eukaryota</taxon>
        <taxon>Viridiplantae</taxon>
        <taxon>Streptophyta</taxon>
        <taxon>Charophyceae</taxon>
        <taxon>Charales</taxon>
        <taxon>Characeae</taxon>
        <taxon>Chara</taxon>
    </lineage>
</organism>
<evidence type="ECO:0000256" key="1">
    <source>
        <dbReference type="ARBA" id="ARBA00004496"/>
    </source>
</evidence>
<dbReference type="InterPro" id="IPR001680">
    <property type="entry name" value="WD40_rpt"/>
</dbReference>
<feature type="compositionally biased region" description="Acidic residues" evidence="5">
    <location>
        <begin position="57"/>
        <end position="67"/>
    </location>
</feature>
<dbReference type="InterPro" id="IPR050687">
    <property type="entry name" value="Dynein_IC"/>
</dbReference>
<dbReference type="Gene3D" id="2.130.10.10">
    <property type="entry name" value="YVTN repeat-like/Quinoprotein amine dehydrogenase"/>
    <property type="match status" value="2"/>
</dbReference>
<evidence type="ECO:0000256" key="3">
    <source>
        <dbReference type="ARBA" id="ARBA00022574"/>
    </source>
</evidence>
<keyword evidence="4" id="KW-0677">Repeat</keyword>
<dbReference type="PANTHER" id="PTHR12442:SF22">
    <property type="entry name" value="CYTOPLASMIC DYNEIN 1 INTERMEDIATE CHAIN-RELATED"/>
    <property type="match status" value="1"/>
</dbReference>
<dbReference type="STRING" id="69332.A0A388M787"/>
<evidence type="ECO:0000313" key="6">
    <source>
        <dbReference type="EMBL" id="GBG90375.1"/>
    </source>
</evidence>
<dbReference type="AlphaFoldDB" id="A0A388M787"/>
<reference evidence="6 7" key="1">
    <citation type="journal article" date="2018" name="Cell">
        <title>The Chara Genome: Secondary Complexity and Implications for Plant Terrestrialization.</title>
        <authorList>
            <person name="Nishiyama T."/>
            <person name="Sakayama H."/>
            <person name="Vries J.D."/>
            <person name="Buschmann H."/>
            <person name="Saint-Marcoux D."/>
            <person name="Ullrich K.K."/>
            <person name="Haas F.B."/>
            <person name="Vanderstraeten L."/>
            <person name="Becker D."/>
            <person name="Lang D."/>
            <person name="Vosolsobe S."/>
            <person name="Rombauts S."/>
            <person name="Wilhelmsson P.K.I."/>
            <person name="Janitza P."/>
            <person name="Kern R."/>
            <person name="Heyl A."/>
            <person name="Rumpler F."/>
            <person name="Villalobos L.I.A.C."/>
            <person name="Clay J.M."/>
            <person name="Skokan R."/>
            <person name="Toyoda A."/>
            <person name="Suzuki Y."/>
            <person name="Kagoshima H."/>
            <person name="Schijlen E."/>
            <person name="Tajeshwar N."/>
            <person name="Catarino B."/>
            <person name="Hetherington A.J."/>
            <person name="Saltykova A."/>
            <person name="Bonnot C."/>
            <person name="Breuninger H."/>
            <person name="Symeonidi A."/>
            <person name="Radhakrishnan G.V."/>
            <person name="Van Nieuwerburgh F."/>
            <person name="Deforce D."/>
            <person name="Chang C."/>
            <person name="Karol K.G."/>
            <person name="Hedrich R."/>
            <person name="Ulvskov P."/>
            <person name="Glockner G."/>
            <person name="Delwiche C.F."/>
            <person name="Petrasek J."/>
            <person name="Van de Peer Y."/>
            <person name="Friml J."/>
            <person name="Beilby M."/>
            <person name="Dolan L."/>
            <person name="Kohara Y."/>
            <person name="Sugano S."/>
            <person name="Fujiyama A."/>
            <person name="Delaux P.-M."/>
            <person name="Quint M."/>
            <person name="TheiBen G."/>
            <person name="Hagemann M."/>
            <person name="Harholt J."/>
            <person name="Dunand C."/>
            <person name="Zachgo S."/>
            <person name="Langdale J."/>
            <person name="Maumus F."/>
            <person name="Straeten D.V.D."/>
            <person name="Gould S.B."/>
            <person name="Rensing S.A."/>
        </authorList>
    </citation>
    <scope>NUCLEOTIDE SEQUENCE [LARGE SCALE GENOMIC DNA]</scope>
    <source>
        <strain evidence="6 7">S276</strain>
    </source>
</reference>
<dbReference type="InterPro" id="IPR036322">
    <property type="entry name" value="WD40_repeat_dom_sf"/>
</dbReference>
<sequence>MSMSRTPARGAPTSPLGANLGPLIAGRRASQQSQTSMVWHRQELKHSRYASVGESLVNEEDDEEQREDDGNSNSEEDERDFWLRPTSNSEAIWVSACFVESSLRSDGLERPITALDCHPRNPQLIAAAYGSPQTSPMVMKPTHAVTRRPLLGSATAWSTPFALWEGTKRGIGEGGQGVVEDEGRVLIWSLQQHEQPEGQFTCDSMVTALIWDPGSPWVVLAGTYSGQIVSWDMRVGQQPVQKSPLVFGRGGGHAHPVYVLEKVGDGGSSMFATASTDGRMCMWKRGMLGKVYEVIQISQPKGGLYAFDIGITAAGFPSCETDSFYVGSEGGHVYQVVKLGSGAGADARIREEFGVGKVGEGVSSRPPGGSTVPEAAFSTVPGVSGAGGNARKLWSPGLSQGLLSRIKTSRQRGIAHHAPVTALHCHPSGIGPTAGAGGVEFARGAVGGSRAMNLPALSLSDLVLTSSVDWTCKLWYVRNTAQPVCIFEEASEYCFDVRWSPVNPSVFVLACGDGNVQVWNLNRSMDHPLVRASAVGSDVGNMRHGDCLGGPLHGPGIQGGEVVSRTIPAGLSGDPTRGARRAVSKVRWSLDGRKIITGDNAGVIYVYDLATEVACMEVDESEQLQRKLKKMTTLDGFV</sequence>
<gene>
    <name evidence="6" type="ORF">CBR_g50623</name>
</gene>
<dbReference type="OrthoDB" id="4189at2759"/>
<dbReference type="GO" id="GO:0010970">
    <property type="term" value="P:transport along microtubule"/>
    <property type="evidence" value="ECO:0007669"/>
    <property type="project" value="TreeGrafter"/>
</dbReference>
<dbReference type="Gramene" id="GBG90375">
    <property type="protein sequence ID" value="GBG90375"/>
    <property type="gene ID" value="CBR_g50623"/>
</dbReference>
<name>A0A388M787_CHABU</name>
<evidence type="ECO:0000256" key="4">
    <source>
        <dbReference type="ARBA" id="ARBA00022737"/>
    </source>
</evidence>
<protein>
    <submittedName>
        <fullName evidence="6">Uncharacterized protein</fullName>
    </submittedName>
</protein>
<keyword evidence="2" id="KW-0963">Cytoplasm</keyword>
<feature type="region of interest" description="Disordered" evidence="5">
    <location>
        <begin position="1"/>
        <end position="82"/>
    </location>
</feature>
<dbReference type="PANTHER" id="PTHR12442">
    <property type="entry name" value="DYNEIN INTERMEDIATE CHAIN"/>
    <property type="match status" value="1"/>
</dbReference>
<keyword evidence="3" id="KW-0853">WD repeat</keyword>
<dbReference type="GO" id="GO:0045504">
    <property type="term" value="F:dynein heavy chain binding"/>
    <property type="evidence" value="ECO:0007669"/>
    <property type="project" value="TreeGrafter"/>
</dbReference>
<evidence type="ECO:0000256" key="5">
    <source>
        <dbReference type="SAM" id="MobiDB-lite"/>
    </source>
</evidence>
<comment type="subcellular location">
    <subcellularLocation>
        <location evidence="1">Cytoplasm</location>
    </subcellularLocation>
</comment>
<dbReference type="SMART" id="SM00320">
    <property type="entry name" value="WD40"/>
    <property type="match status" value="5"/>
</dbReference>
<dbReference type="GO" id="GO:0045503">
    <property type="term" value="F:dynein light chain binding"/>
    <property type="evidence" value="ECO:0007669"/>
    <property type="project" value="TreeGrafter"/>
</dbReference>